<dbReference type="HAMAP" id="MF_00052_B">
    <property type="entry name" value="RNase_HII_B"/>
    <property type="match status" value="1"/>
</dbReference>
<evidence type="ECO:0000256" key="1">
    <source>
        <dbReference type="ARBA" id="ARBA00000077"/>
    </source>
</evidence>
<dbReference type="GO" id="GO:0032299">
    <property type="term" value="C:ribonuclease H2 complex"/>
    <property type="evidence" value="ECO:0007669"/>
    <property type="project" value="TreeGrafter"/>
</dbReference>
<feature type="binding site" evidence="14 15">
    <location>
        <position position="75"/>
    </location>
    <ligand>
        <name>a divalent metal cation</name>
        <dbReference type="ChEBI" id="CHEBI:60240"/>
    </ligand>
</feature>
<evidence type="ECO:0000256" key="3">
    <source>
        <dbReference type="ARBA" id="ARBA00004065"/>
    </source>
</evidence>
<evidence type="ECO:0000256" key="5">
    <source>
        <dbReference type="ARBA" id="ARBA00007383"/>
    </source>
</evidence>
<dbReference type="GO" id="GO:0043137">
    <property type="term" value="P:DNA replication, removal of RNA primer"/>
    <property type="evidence" value="ECO:0007669"/>
    <property type="project" value="TreeGrafter"/>
</dbReference>
<keyword evidence="12 14" id="KW-0378">Hydrolase</keyword>
<evidence type="ECO:0000256" key="7">
    <source>
        <dbReference type="ARBA" id="ARBA00019179"/>
    </source>
</evidence>
<dbReference type="GO" id="GO:0030145">
    <property type="term" value="F:manganese ion binding"/>
    <property type="evidence" value="ECO:0007669"/>
    <property type="project" value="UniProtKB-UniRule"/>
</dbReference>
<protein>
    <recommendedName>
        <fullName evidence="7 14">Ribonuclease HII</fullName>
        <shortName evidence="14">RNase HII</shortName>
        <ecNumber evidence="6 14">3.1.26.4</ecNumber>
    </recommendedName>
</protein>
<dbReference type="GO" id="GO:0003723">
    <property type="term" value="F:RNA binding"/>
    <property type="evidence" value="ECO:0007669"/>
    <property type="project" value="UniProtKB-UniRule"/>
</dbReference>
<dbReference type="Proteomes" id="UP000216207">
    <property type="component" value="Unassembled WGS sequence"/>
</dbReference>
<dbReference type="InterPro" id="IPR001352">
    <property type="entry name" value="RNase_HII/HIII"/>
</dbReference>
<comment type="caution">
    <text evidence="18">The sequence shown here is derived from an EMBL/GenBank/DDBJ whole genome shotgun (WGS) entry which is preliminary data.</text>
</comment>
<feature type="domain" description="RNase H type-2" evidence="17">
    <location>
        <begin position="69"/>
        <end position="257"/>
    </location>
</feature>
<sequence length="259" mass="28811">MVPIAAIRRKLMDGSISHNELDELKKDQRKGVQELLKRYQAQQEKQQTLIQMHKQMWRYEQELKQRGYVAVCGVDEVGRGPLAGPVTACACILPDDFQLLGLTDSKKLSKAKREEYAKMISEQAVAYSIASVSAAEIDEINILQATKKAMAKAINGLSQKADHLLLDAVRLDVPIAQTSLIKGDAKSLSIAASSVLAKVWRDRYMEELAQTYPGYGFDTHAGYGTASHLQALRTYGMTPEHRKSFRPVLEESQGLIYGT</sequence>
<organism evidence="18 19">
    <name type="scientific">Shouchella clausii</name>
    <name type="common">Alkalihalobacillus clausii</name>
    <dbReference type="NCBI Taxonomy" id="79880"/>
    <lineage>
        <taxon>Bacteria</taxon>
        <taxon>Bacillati</taxon>
        <taxon>Bacillota</taxon>
        <taxon>Bacilli</taxon>
        <taxon>Bacillales</taxon>
        <taxon>Bacillaceae</taxon>
        <taxon>Shouchella</taxon>
    </lineage>
</organism>
<dbReference type="InterPro" id="IPR012337">
    <property type="entry name" value="RNaseH-like_sf"/>
</dbReference>
<comment type="catalytic activity">
    <reaction evidence="1 14 15 16">
        <text>Endonucleolytic cleavage to 5'-phosphomonoester.</text>
        <dbReference type="EC" id="3.1.26.4"/>
    </reaction>
</comment>
<dbReference type="EMBL" id="NPCC01000005">
    <property type="protein sequence ID" value="PAE90179.1"/>
    <property type="molecule type" value="Genomic_DNA"/>
</dbReference>
<keyword evidence="9 14" id="KW-0540">Nuclease</keyword>
<evidence type="ECO:0000256" key="2">
    <source>
        <dbReference type="ARBA" id="ARBA00001946"/>
    </source>
</evidence>
<dbReference type="GO" id="GO:0004523">
    <property type="term" value="F:RNA-DNA hybrid ribonuclease activity"/>
    <property type="evidence" value="ECO:0007669"/>
    <property type="project" value="UniProtKB-UniRule"/>
</dbReference>
<keyword evidence="13 14" id="KW-0464">Manganese</keyword>
<evidence type="ECO:0000256" key="10">
    <source>
        <dbReference type="ARBA" id="ARBA00022723"/>
    </source>
</evidence>
<dbReference type="Gene3D" id="3.30.420.10">
    <property type="entry name" value="Ribonuclease H-like superfamily/Ribonuclease H"/>
    <property type="match status" value="1"/>
</dbReference>
<dbReference type="Pfam" id="PF01351">
    <property type="entry name" value="RNase_HII"/>
    <property type="match status" value="1"/>
</dbReference>
<evidence type="ECO:0000313" key="18">
    <source>
        <dbReference type="EMBL" id="PAE90179.1"/>
    </source>
</evidence>
<dbReference type="InterPro" id="IPR022898">
    <property type="entry name" value="RNase_HII"/>
</dbReference>
<feature type="binding site" evidence="14 15">
    <location>
        <position position="76"/>
    </location>
    <ligand>
        <name>a divalent metal cation</name>
        <dbReference type="ChEBI" id="CHEBI:60240"/>
    </ligand>
</feature>
<dbReference type="PANTHER" id="PTHR10954:SF18">
    <property type="entry name" value="RIBONUCLEASE HII"/>
    <property type="match status" value="1"/>
</dbReference>
<dbReference type="SUPFAM" id="SSF53098">
    <property type="entry name" value="Ribonuclease H-like"/>
    <property type="match status" value="1"/>
</dbReference>
<feature type="binding site" evidence="14 15">
    <location>
        <position position="167"/>
    </location>
    <ligand>
        <name>a divalent metal cation</name>
        <dbReference type="ChEBI" id="CHEBI:60240"/>
    </ligand>
</feature>
<name>A0A268P3T6_SHOCL</name>
<proteinExistence type="inferred from homology"/>
<dbReference type="GO" id="GO:0006298">
    <property type="term" value="P:mismatch repair"/>
    <property type="evidence" value="ECO:0007669"/>
    <property type="project" value="TreeGrafter"/>
</dbReference>
<evidence type="ECO:0000313" key="19">
    <source>
        <dbReference type="Proteomes" id="UP000216207"/>
    </source>
</evidence>
<dbReference type="PROSITE" id="PS51975">
    <property type="entry name" value="RNASE_H_2"/>
    <property type="match status" value="1"/>
</dbReference>
<dbReference type="PANTHER" id="PTHR10954">
    <property type="entry name" value="RIBONUCLEASE H2 SUBUNIT A"/>
    <property type="match status" value="1"/>
</dbReference>
<evidence type="ECO:0000256" key="4">
    <source>
        <dbReference type="ARBA" id="ARBA00004496"/>
    </source>
</evidence>
<evidence type="ECO:0000256" key="16">
    <source>
        <dbReference type="RuleBase" id="RU003515"/>
    </source>
</evidence>
<gene>
    <name evidence="14" type="primary">rnhB</name>
    <name evidence="18" type="ORF">CHH72_04130</name>
</gene>
<evidence type="ECO:0000256" key="6">
    <source>
        <dbReference type="ARBA" id="ARBA00012180"/>
    </source>
</evidence>
<accession>A0A268P3T6</accession>
<comment type="subcellular location">
    <subcellularLocation>
        <location evidence="4 14">Cytoplasm</location>
    </subcellularLocation>
</comment>
<dbReference type="FunFam" id="3.30.420.10:FF:000006">
    <property type="entry name" value="Ribonuclease HII"/>
    <property type="match status" value="1"/>
</dbReference>
<evidence type="ECO:0000256" key="14">
    <source>
        <dbReference type="HAMAP-Rule" id="MF_00052"/>
    </source>
</evidence>
<evidence type="ECO:0000256" key="15">
    <source>
        <dbReference type="PROSITE-ProRule" id="PRU01319"/>
    </source>
</evidence>
<dbReference type="NCBIfam" id="NF000594">
    <property type="entry name" value="PRK00015.1-1"/>
    <property type="match status" value="1"/>
</dbReference>
<keyword evidence="8 14" id="KW-0963">Cytoplasm</keyword>
<dbReference type="AlphaFoldDB" id="A0A268P3T6"/>
<evidence type="ECO:0000259" key="17">
    <source>
        <dbReference type="PROSITE" id="PS51975"/>
    </source>
</evidence>
<evidence type="ECO:0000256" key="11">
    <source>
        <dbReference type="ARBA" id="ARBA00022759"/>
    </source>
</evidence>
<evidence type="ECO:0000256" key="9">
    <source>
        <dbReference type="ARBA" id="ARBA00022722"/>
    </source>
</evidence>
<evidence type="ECO:0000256" key="13">
    <source>
        <dbReference type="ARBA" id="ARBA00023211"/>
    </source>
</evidence>
<evidence type="ECO:0000256" key="8">
    <source>
        <dbReference type="ARBA" id="ARBA00022490"/>
    </source>
</evidence>
<comment type="function">
    <text evidence="3 14 16">Endonuclease that specifically degrades the RNA of RNA-DNA hybrids.</text>
</comment>
<dbReference type="InterPro" id="IPR024567">
    <property type="entry name" value="RNase_HII/HIII_dom"/>
</dbReference>
<keyword evidence="11 14" id="KW-0255">Endonuclease</keyword>
<reference evidence="18 19" key="1">
    <citation type="submission" date="2017-07" db="EMBL/GenBank/DDBJ databases">
        <title>Isolation and whole genome analysis of endospore-forming bacteria from heroin.</title>
        <authorList>
            <person name="Kalinowski J."/>
            <person name="Ahrens B."/>
            <person name="Al-Dilaimi A."/>
            <person name="Winkler A."/>
            <person name="Wibberg D."/>
            <person name="Schleenbecker U."/>
            <person name="Ruckert C."/>
            <person name="Wolfel R."/>
            <person name="Grass G."/>
        </authorList>
    </citation>
    <scope>NUCLEOTIDE SEQUENCE [LARGE SCALE GENOMIC DNA]</scope>
    <source>
        <strain evidence="18 19">7539</strain>
    </source>
</reference>
<dbReference type="GO" id="GO:0005737">
    <property type="term" value="C:cytoplasm"/>
    <property type="evidence" value="ECO:0007669"/>
    <property type="project" value="UniProtKB-SubCell"/>
</dbReference>
<comment type="cofactor">
    <cofactor evidence="2">
        <name>Mg(2+)</name>
        <dbReference type="ChEBI" id="CHEBI:18420"/>
    </cofactor>
</comment>
<dbReference type="NCBIfam" id="NF000595">
    <property type="entry name" value="PRK00015.1-3"/>
    <property type="match status" value="1"/>
</dbReference>
<dbReference type="InterPro" id="IPR036397">
    <property type="entry name" value="RNaseH_sf"/>
</dbReference>
<dbReference type="EC" id="3.1.26.4" evidence="6 14"/>
<keyword evidence="10 14" id="KW-0479">Metal-binding</keyword>
<comment type="similarity">
    <text evidence="5 14 16">Belongs to the RNase HII family.</text>
</comment>
<comment type="cofactor">
    <cofactor evidence="14 15">
        <name>Mn(2+)</name>
        <dbReference type="ChEBI" id="CHEBI:29035"/>
    </cofactor>
    <cofactor evidence="14 15">
        <name>Mg(2+)</name>
        <dbReference type="ChEBI" id="CHEBI:18420"/>
    </cofactor>
    <text evidence="14 15">Manganese or magnesium. Binds 1 divalent metal ion per monomer in the absence of substrate. May bind a second metal ion after substrate binding.</text>
</comment>
<evidence type="ECO:0000256" key="12">
    <source>
        <dbReference type="ARBA" id="ARBA00022801"/>
    </source>
</evidence>
<dbReference type="RefSeq" id="WP_095326175.1">
    <property type="nucleotide sequence ID" value="NZ_NPCC01000005.1"/>
</dbReference>
<dbReference type="CDD" id="cd07182">
    <property type="entry name" value="RNase_HII_bacteria_HII_like"/>
    <property type="match status" value="1"/>
</dbReference>